<gene>
    <name evidence="1" type="ORF">GGX14DRAFT_568143</name>
</gene>
<organism evidence="1 2">
    <name type="scientific">Mycena pura</name>
    <dbReference type="NCBI Taxonomy" id="153505"/>
    <lineage>
        <taxon>Eukaryota</taxon>
        <taxon>Fungi</taxon>
        <taxon>Dikarya</taxon>
        <taxon>Basidiomycota</taxon>
        <taxon>Agaricomycotina</taxon>
        <taxon>Agaricomycetes</taxon>
        <taxon>Agaricomycetidae</taxon>
        <taxon>Agaricales</taxon>
        <taxon>Marasmiineae</taxon>
        <taxon>Mycenaceae</taxon>
        <taxon>Mycena</taxon>
    </lineage>
</organism>
<protein>
    <submittedName>
        <fullName evidence="1">Uncharacterized protein</fullName>
    </submittedName>
</protein>
<proteinExistence type="predicted"/>
<reference evidence="1" key="1">
    <citation type="submission" date="2023-03" db="EMBL/GenBank/DDBJ databases">
        <title>Massive genome expansion in bonnet fungi (Mycena s.s.) driven by repeated elements and novel gene families across ecological guilds.</title>
        <authorList>
            <consortium name="Lawrence Berkeley National Laboratory"/>
            <person name="Harder C.B."/>
            <person name="Miyauchi S."/>
            <person name="Viragh M."/>
            <person name="Kuo A."/>
            <person name="Thoen E."/>
            <person name="Andreopoulos B."/>
            <person name="Lu D."/>
            <person name="Skrede I."/>
            <person name="Drula E."/>
            <person name="Henrissat B."/>
            <person name="Morin E."/>
            <person name="Kohler A."/>
            <person name="Barry K."/>
            <person name="LaButti K."/>
            <person name="Morin E."/>
            <person name="Salamov A."/>
            <person name="Lipzen A."/>
            <person name="Mereny Z."/>
            <person name="Hegedus B."/>
            <person name="Baldrian P."/>
            <person name="Stursova M."/>
            <person name="Weitz H."/>
            <person name="Taylor A."/>
            <person name="Grigoriev I.V."/>
            <person name="Nagy L.G."/>
            <person name="Martin F."/>
            <person name="Kauserud H."/>
        </authorList>
    </citation>
    <scope>NUCLEOTIDE SEQUENCE</scope>
    <source>
        <strain evidence="1">9144</strain>
    </source>
</reference>
<dbReference type="AlphaFoldDB" id="A0AAD6VDK1"/>
<evidence type="ECO:0000313" key="2">
    <source>
        <dbReference type="Proteomes" id="UP001219525"/>
    </source>
</evidence>
<accession>A0AAD6VDK1</accession>
<dbReference type="EMBL" id="JARJCW010000039">
    <property type="protein sequence ID" value="KAJ7206585.1"/>
    <property type="molecule type" value="Genomic_DNA"/>
</dbReference>
<sequence>MSLTALSSSPHHLPPSLPRWARGRKRASQWAEMLEVFGADRSLHISWQRTDANAAVLPYCAQLIPWHWHNIIVSSDPTWYTIYHDVASPAPEARVPPSVALGLVCELLYTAPVVNLDLWMHVWLCTSAICAPQRRGLMAFSYVHDSVQQETVRAAQPTTALVTVNKGAHVRTCAPARGARLRARHVRVDGREHGACTGARAARARARHGAYAAHTRACARCVRACGRGAYARAGACRGVARGGGRRASAGAGARTKARACLRRSGGCVGYETHYQPGGTGCRMAEYEAGGGDD</sequence>
<evidence type="ECO:0000313" key="1">
    <source>
        <dbReference type="EMBL" id="KAJ7206585.1"/>
    </source>
</evidence>
<dbReference type="Proteomes" id="UP001219525">
    <property type="component" value="Unassembled WGS sequence"/>
</dbReference>
<keyword evidence="2" id="KW-1185">Reference proteome</keyword>
<comment type="caution">
    <text evidence="1">The sequence shown here is derived from an EMBL/GenBank/DDBJ whole genome shotgun (WGS) entry which is preliminary data.</text>
</comment>
<name>A0AAD6VDK1_9AGAR</name>